<sequence length="98" mass="10363">MEIARSYGAPEGQPPAPWATTTAALAADRPRLAARRHGDHVQGIALHARDPAAPAPTSGDTEWDLPTGSAAPIDETIATRIEWPGRDWPAGGRSPPPW</sequence>
<feature type="compositionally biased region" description="Low complexity" evidence="1">
    <location>
        <begin position="18"/>
        <end position="27"/>
    </location>
</feature>
<dbReference type="Proteomes" id="UP001501576">
    <property type="component" value="Unassembled WGS sequence"/>
</dbReference>
<dbReference type="EMBL" id="BAAABZ010000044">
    <property type="protein sequence ID" value="GAA0537203.1"/>
    <property type="molecule type" value="Genomic_DNA"/>
</dbReference>
<protein>
    <submittedName>
        <fullName evidence="2">Uncharacterized protein</fullName>
    </submittedName>
</protein>
<evidence type="ECO:0000313" key="2">
    <source>
        <dbReference type="EMBL" id="GAA0537203.1"/>
    </source>
</evidence>
<name>A0ABN1D8I1_9ACTN</name>
<proteinExistence type="predicted"/>
<organism evidence="2 3">
    <name type="scientific">Streptomyces mordarskii</name>
    <dbReference type="NCBI Taxonomy" id="1226758"/>
    <lineage>
        <taxon>Bacteria</taxon>
        <taxon>Bacillati</taxon>
        <taxon>Actinomycetota</taxon>
        <taxon>Actinomycetes</taxon>
        <taxon>Kitasatosporales</taxon>
        <taxon>Streptomycetaceae</taxon>
        <taxon>Streptomyces</taxon>
    </lineage>
</organism>
<accession>A0ABN1D8I1</accession>
<comment type="caution">
    <text evidence="2">The sequence shown here is derived from an EMBL/GenBank/DDBJ whole genome shotgun (WGS) entry which is preliminary data.</text>
</comment>
<gene>
    <name evidence="2" type="ORF">GCM10010390_43870</name>
</gene>
<evidence type="ECO:0000256" key="1">
    <source>
        <dbReference type="SAM" id="MobiDB-lite"/>
    </source>
</evidence>
<evidence type="ECO:0000313" key="3">
    <source>
        <dbReference type="Proteomes" id="UP001501576"/>
    </source>
</evidence>
<feature type="region of interest" description="Disordered" evidence="1">
    <location>
        <begin position="1"/>
        <end position="72"/>
    </location>
</feature>
<reference evidence="2 3" key="1">
    <citation type="journal article" date="2019" name="Int. J. Syst. Evol. Microbiol.">
        <title>The Global Catalogue of Microorganisms (GCM) 10K type strain sequencing project: providing services to taxonomists for standard genome sequencing and annotation.</title>
        <authorList>
            <consortium name="The Broad Institute Genomics Platform"/>
            <consortium name="The Broad Institute Genome Sequencing Center for Infectious Disease"/>
            <person name="Wu L."/>
            <person name="Ma J."/>
        </authorList>
    </citation>
    <scope>NUCLEOTIDE SEQUENCE [LARGE SCALE GENOMIC DNA]</scope>
    <source>
        <strain evidence="2 3">JCM 5052</strain>
    </source>
</reference>
<keyword evidence="3" id="KW-1185">Reference proteome</keyword>